<reference evidence="2" key="2">
    <citation type="submission" date="2023-06" db="EMBL/GenBank/DDBJ databases">
        <authorList>
            <consortium name="Lawrence Berkeley National Laboratory"/>
            <person name="Haridas S."/>
            <person name="Hensen N."/>
            <person name="Bonometti L."/>
            <person name="Westerberg I."/>
            <person name="Brannstrom I.O."/>
            <person name="Guillou S."/>
            <person name="Cros-Aarteil S."/>
            <person name="Calhoun S."/>
            <person name="Kuo A."/>
            <person name="Mondo S."/>
            <person name="Pangilinan J."/>
            <person name="Riley R."/>
            <person name="LaButti K."/>
            <person name="Andreopoulos B."/>
            <person name="Lipzen A."/>
            <person name="Chen C."/>
            <person name="Yanf M."/>
            <person name="Daum C."/>
            <person name="Ng V."/>
            <person name="Clum A."/>
            <person name="Steindorff A."/>
            <person name="Ohm R."/>
            <person name="Martin F."/>
            <person name="Silar P."/>
            <person name="Natvig D."/>
            <person name="Lalanne C."/>
            <person name="Gautier V."/>
            <person name="Ament-velasquez S.L."/>
            <person name="Kruys A."/>
            <person name="Hutchinson M.I."/>
            <person name="Powell A.J."/>
            <person name="Barry K."/>
            <person name="Miller A.N."/>
            <person name="Grigoriev I.V."/>
            <person name="Debuchy R."/>
            <person name="Gladieux P."/>
            <person name="Thoren M.H."/>
            <person name="Johannesson H."/>
        </authorList>
    </citation>
    <scope>NUCLEOTIDE SEQUENCE</scope>
    <source>
        <strain evidence="2">CBS 232.78</strain>
    </source>
</reference>
<dbReference type="PANTHER" id="PTHR35910">
    <property type="entry name" value="2EXR DOMAIN-CONTAINING PROTEIN"/>
    <property type="match status" value="1"/>
</dbReference>
<sequence>MSSPLVDHQIFNEIYFTAPSIPSPPTFSLFPRFPAELRLKIWRDFLKRSPTRMIGLTIYHSPNPTYSPDNWDTTLTNRLGNAISGSDYRLVRTSKHEPNPLLQVCREARDVFLTYNRVGLPYHLHARGEDDCLYFNPDKDFLRLQLHEDAPVRLFADVLHDCLAWDRKGRGIANLVVDRDLASRGSELEPVQLSPLARASLHSILLNLSQFYVQHEASHDPRLVVGEINDRIRYNRAYPLQSTVECFEMVGPDPRSIDEGLELVSIGDDPCGTMTMWLQLEQNLGLVRPPGSELNAKIMITTIDPFFRADLKEINTCARAREYLEEEEALWRSLFVEPGVFWRIPNPDGPDGPQDPPPQAIGFWLVDLDVFGEAPRAEPYNPRRWNFKLDVDLRQRRPLLGLFHVS</sequence>
<dbReference type="AlphaFoldDB" id="A0AAE0NYK7"/>
<name>A0AAE0NYK7_9PEZI</name>
<organism evidence="2 3">
    <name type="scientific">Podospora didyma</name>
    <dbReference type="NCBI Taxonomy" id="330526"/>
    <lineage>
        <taxon>Eukaryota</taxon>
        <taxon>Fungi</taxon>
        <taxon>Dikarya</taxon>
        <taxon>Ascomycota</taxon>
        <taxon>Pezizomycotina</taxon>
        <taxon>Sordariomycetes</taxon>
        <taxon>Sordariomycetidae</taxon>
        <taxon>Sordariales</taxon>
        <taxon>Podosporaceae</taxon>
        <taxon>Podospora</taxon>
    </lineage>
</organism>
<dbReference type="InterPro" id="IPR045518">
    <property type="entry name" value="2EXR"/>
</dbReference>
<evidence type="ECO:0000313" key="3">
    <source>
        <dbReference type="Proteomes" id="UP001285441"/>
    </source>
</evidence>
<protein>
    <recommendedName>
        <fullName evidence="1">2EXR domain-containing protein</fullName>
    </recommendedName>
</protein>
<reference evidence="2" key="1">
    <citation type="journal article" date="2023" name="Mol. Phylogenet. Evol.">
        <title>Genome-scale phylogeny and comparative genomics of the fungal order Sordariales.</title>
        <authorList>
            <person name="Hensen N."/>
            <person name="Bonometti L."/>
            <person name="Westerberg I."/>
            <person name="Brannstrom I.O."/>
            <person name="Guillou S."/>
            <person name="Cros-Aarteil S."/>
            <person name="Calhoun S."/>
            <person name="Haridas S."/>
            <person name="Kuo A."/>
            <person name="Mondo S."/>
            <person name="Pangilinan J."/>
            <person name="Riley R."/>
            <person name="LaButti K."/>
            <person name="Andreopoulos B."/>
            <person name="Lipzen A."/>
            <person name="Chen C."/>
            <person name="Yan M."/>
            <person name="Daum C."/>
            <person name="Ng V."/>
            <person name="Clum A."/>
            <person name="Steindorff A."/>
            <person name="Ohm R.A."/>
            <person name="Martin F."/>
            <person name="Silar P."/>
            <person name="Natvig D.O."/>
            <person name="Lalanne C."/>
            <person name="Gautier V."/>
            <person name="Ament-Velasquez S.L."/>
            <person name="Kruys A."/>
            <person name="Hutchinson M.I."/>
            <person name="Powell A.J."/>
            <person name="Barry K."/>
            <person name="Miller A.N."/>
            <person name="Grigoriev I.V."/>
            <person name="Debuchy R."/>
            <person name="Gladieux P."/>
            <person name="Hiltunen Thoren M."/>
            <person name="Johannesson H."/>
        </authorList>
    </citation>
    <scope>NUCLEOTIDE SEQUENCE</scope>
    <source>
        <strain evidence="2">CBS 232.78</strain>
    </source>
</reference>
<feature type="domain" description="2EXR" evidence="1">
    <location>
        <begin position="27"/>
        <end position="142"/>
    </location>
</feature>
<keyword evidence="3" id="KW-1185">Reference proteome</keyword>
<evidence type="ECO:0000313" key="2">
    <source>
        <dbReference type="EMBL" id="KAK3390132.1"/>
    </source>
</evidence>
<proteinExistence type="predicted"/>
<dbReference type="Proteomes" id="UP001285441">
    <property type="component" value="Unassembled WGS sequence"/>
</dbReference>
<accession>A0AAE0NYK7</accession>
<dbReference type="EMBL" id="JAULSW010000002">
    <property type="protein sequence ID" value="KAK3390132.1"/>
    <property type="molecule type" value="Genomic_DNA"/>
</dbReference>
<dbReference type="Pfam" id="PF20150">
    <property type="entry name" value="2EXR"/>
    <property type="match status" value="1"/>
</dbReference>
<evidence type="ECO:0000259" key="1">
    <source>
        <dbReference type="Pfam" id="PF20150"/>
    </source>
</evidence>
<dbReference type="PANTHER" id="PTHR35910:SF1">
    <property type="entry name" value="2EXR DOMAIN-CONTAINING PROTEIN"/>
    <property type="match status" value="1"/>
</dbReference>
<gene>
    <name evidence="2" type="ORF">B0H63DRAFT_557148</name>
</gene>
<comment type="caution">
    <text evidence="2">The sequence shown here is derived from an EMBL/GenBank/DDBJ whole genome shotgun (WGS) entry which is preliminary data.</text>
</comment>